<proteinExistence type="predicted"/>
<comment type="caution">
    <text evidence="1">The sequence shown here is derived from an EMBL/GenBank/DDBJ whole genome shotgun (WGS) entry which is preliminary data.</text>
</comment>
<gene>
    <name evidence="1" type="ORF">ISN44_As01g032940</name>
</gene>
<sequence>MREPHARQNKVGVLVKTFSYKADILYFSTFLRGNMSGGGEEHTK</sequence>
<dbReference type="Proteomes" id="UP000694251">
    <property type="component" value="Chromosome 1"/>
</dbReference>
<accession>A0A8T2HA20</accession>
<evidence type="ECO:0000313" key="2">
    <source>
        <dbReference type="Proteomes" id="UP000694251"/>
    </source>
</evidence>
<protein>
    <submittedName>
        <fullName evidence="1">Uncharacterized protein</fullName>
    </submittedName>
</protein>
<keyword evidence="2" id="KW-1185">Reference proteome</keyword>
<evidence type="ECO:0000313" key="1">
    <source>
        <dbReference type="EMBL" id="KAG7656296.1"/>
    </source>
</evidence>
<dbReference type="AlphaFoldDB" id="A0A8T2HA20"/>
<dbReference type="EMBL" id="JAEFBJ010000001">
    <property type="protein sequence ID" value="KAG7656296.1"/>
    <property type="molecule type" value="Genomic_DNA"/>
</dbReference>
<reference evidence="1 2" key="1">
    <citation type="submission" date="2020-12" db="EMBL/GenBank/DDBJ databases">
        <title>Concerted genomic and epigenomic changes stabilize Arabidopsis allopolyploids.</title>
        <authorList>
            <person name="Chen Z."/>
        </authorList>
    </citation>
    <scope>NUCLEOTIDE SEQUENCE [LARGE SCALE GENOMIC DNA]</scope>
    <source>
        <strain evidence="1">As9502</strain>
        <tissue evidence="1">Leaf</tissue>
    </source>
</reference>
<organism evidence="1 2">
    <name type="scientific">Arabidopsis suecica</name>
    <name type="common">Swedish thale-cress</name>
    <name type="synonym">Cardaminopsis suecica</name>
    <dbReference type="NCBI Taxonomy" id="45249"/>
    <lineage>
        <taxon>Eukaryota</taxon>
        <taxon>Viridiplantae</taxon>
        <taxon>Streptophyta</taxon>
        <taxon>Embryophyta</taxon>
        <taxon>Tracheophyta</taxon>
        <taxon>Spermatophyta</taxon>
        <taxon>Magnoliopsida</taxon>
        <taxon>eudicotyledons</taxon>
        <taxon>Gunneridae</taxon>
        <taxon>Pentapetalae</taxon>
        <taxon>rosids</taxon>
        <taxon>malvids</taxon>
        <taxon>Brassicales</taxon>
        <taxon>Brassicaceae</taxon>
        <taxon>Camelineae</taxon>
        <taxon>Arabidopsis</taxon>
    </lineage>
</organism>
<name>A0A8T2HA20_ARASU</name>